<dbReference type="Pfam" id="PF04239">
    <property type="entry name" value="DUF421"/>
    <property type="match status" value="1"/>
</dbReference>
<name>A0A942UTN7_9FIRM</name>
<evidence type="ECO:0000256" key="6">
    <source>
        <dbReference type="ARBA" id="ARBA00023136"/>
    </source>
</evidence>
<dbReference type="PANTHER" id="PTHR34582">
    <property type="entry name" value="UPF0702 TRANSMEMBRANE PROTEIN YCAP"/>
    <property type="match status" value="1"/>
</dbReference>
<feature type="transmembrane region" description="Helical" evidence="7">
    <location>
        <begin position="6"/>
        <end position="27"/>
    </location>
</feature>
<sequence length="167" mass="19132">MFFDTWSSIYEIILMTVIFYFSLIIMLRISGKRTLADLNAFDMVVTISIGSIVATTILSKDTVYFEGITAIVTLFIMQYIIAKLSVKSNKFTKIVKANPTLVYYQGEFLENNIKKVRVTEDDIMQQMRIEQGITSKDVKAVILEPNGKLSIITNLPEDNHKKIEQYK</sequence>
<dbReference type="RefSeq" id="WP_203366963.1">
    <property type="nucleotide sequence ID" value="NZ_WSFT01000040.1"/>
</dbReference>
<feature type="transmembrane region" description="Helical" evidence="7">
    <location>
        <begin position="64"/>
        <end position="82"/>
    </location>
</feature>
<evidence type="ECO:0000259" key="8">
    <source>
        <dbReference type="Pfam" id="PF04239"/>
    </source>
</evidence>
<accession>A0A942UTN7</accession>
<evidence type="ECO:0000256" key="2">
    <source>
        <dbReference type="ARBA" id="ARBA00006448"/>
    </source>
</evidence>
<evidence type="ECO:0000256" key="5">
    <source>
        <dbReference type="ARBA" id="ARBA00022989"/>
    </source>
</evidence>
<evidence type="ECO:0000313" key="9">
    <source>
        <dbReference type="EMBL" id="MBS4539039.1"/>
    </source>
</evidence>
<dbReference type="AlphaFoldDB" id="A0A942UTN7"/>
<feature type="domain" description="YetF C-terminal" evidence="8">
    <location>
        <begin position="87"/>
        <end position="154"/>
    </location>
</feature>
<dbReference type="PANTHER" id="PTHR34582:SF6">
    <property type="entry name" value="UPF0702 TRANSMEMBRANE PROTEIN YCAP"/>
    <property type="match status" value="1"/>
</dbReference>
<keyword evidence="10" id="KW-1185">Reference proteome</keyword>
<evidence type="ECO:0000256" key="7">
    <source>
        <dbReference type="SAM" id="Phobius"/>
    </source>
</evidence>
<keyword evidence="3" id="KW-1003">Cell membrane</keyword>
<comment type="similarity">
    <text evidence="2">Belongs to the UPF0702 family.</text>
</comment>
<keyword evidence="6 7" id="KW-0472">Membrane</keyword>
<dbReference type="InterPro" id="IPR007353">
    <property type="entry name" value="DUF421"/>
</dbReference>
<dbReference type="InterPro" id="IPR023090">
    <property type="entry name" value="UPF0702_alpha/beta_dom_sf"/>
</dbReference>
<comment type="caution">
    <text evidence="9">The sequence shown here is derived from an EMBL/GenBank/DDBJ whole genome shotgun (WGS) entry which is preliminary data.</text>
</comment>
<reference evidence="9" key="1">
    <citation type="submission" date="2019-12" db="EMBL/GenBank/DDBJ databases">
        <title>Clostridiaceae gen. nov. sp. nov., isolated from sediment in Xinjiang, China.</title>
        <authorList>
            <person name="Zhang R."/>
        </authorList>
    </citation>
    <scope>NUCLEOTIDE SEQUENCE</scope>
    <source>
        <strain evidence="9">D2Q-11</strain>
    </source>
</reference>
<gene>
    <name evidence="9" type="ORF">GOQ27_11240</name>
</gene>
<comment type="subcellular location">
    <subcellularLocation>
        <location evidence="1">Cell membrane</location>
        <topology evidence="1">Multi-pass membrane protein</topology>
    </subcellularLocation>
</comment>
<feature type="transmembrane region" description="Helical" evidence="7">
    <location>
        <begin position="39"/>
        <end position="58"/>
    </location>
</feature>
<evidence type="ECO:0000256" key="1">
    <source>
        <dbReference type="ARBA" id="ARBA00004651"/>
    </source>
</evidence>
<dbReference type="EMBL" id="WSFT01000040">
    <property type="protein sequence ID" value="MBS4539039.1"/>
    <property type="molecule type" value="Genomic_DNA"/>
</dbReference>
<dbReference type="GO" id="GO:0005886">
    <property type="term" value="C:plasma membrane"/>
    <property type="evidence" value="ECO:0007669"/>
    <property type="project" value="UniProtKB-SubCell"/>
</dbReference>
<dbReference type="Gene3D" id="3.30.240.20">
    <property type="entry name" value="bsu07140 like domains"/>
    <property type="match status" value="1"/>
</dbReference>
<proteinExistence type="inferred from homology"/>
<organism evidence="9 10">
    <name type="scientific">Anaeromonas frigoriresistens</name>
    <dbReference type="NCBI Taxonomy" id="2683708"/>
    <lineage>
        <taxon>Bacteria</taxon>
        <taxon>Bacillati</taxon>
        <taxon>Bacillota</taxon>
        <taxon>Tissierellia</taxon>
        <taxon>Tissierellales</taxon>
        <taxon>Thermohalobacteraceae</taxon>
        <taxon>Anaeromonas</taxon>
    </lineage>
</organism>
<keyword evidence="4 7" id="KW-0812">Transmembrane</keyword>
<evidence type="ECO:0000256" key="4">
    <source>
        <dbReference type="ARBA" id="ARBA00022692"/>
    </source>
</evidence>
<protein>
    <submittedName>
        <fullName evidence="9">DUF421 domain-containing protein</fullName>
    </submittedName>
</protein>
<evidence type="ECO:0000256" key="3">
    <source>
        <dbReference type="ARBA" id="ARBA00022475"/>
    </source>
</evidence>
<evidence type="ECO:0000313" key="10">
    <source>
        <dbReference type="Proteomes" id="UP000724672"/>
    </source>
</evidence>
<dbReference type="Proteomes" id="UP000724672">
    <property type="component" value="Unassembled WGS sequence"/>
</dbReference>
<keyword evidence="5 7" id="KW-1133">Transmembrane helix</keyword>